<dbReference type="InterPro" id="IPR003148">
    <property type="entry name" value="RCK_N"/>
</dbReference>
<dbReference type="STRING" id="1839801.Dform_02031"/>
<dbReference type="SUPFAM" id="SSF51735">
    <property type="entry name" value="NAD(P)-binding Rossmann-fold domains"/>
    <property type="match status" value="1"/>
</dbReference>
<feature type="transmembrane region" description="Helical" evidence="7">
    <location>
        <begin position="56"/>
        <end position="75"/>
    </location>
</feature>
<name>A0A1P8FA64_9CHLR</name>
<evidence type="ECO:0000256" key="6">
    <source>
        <dbReference type="ARBA" id="ARBA00023136"/>
    </source>
</evidence>
<gene>
    <name evidence="9" type="ORF">Dform_02031</name>
</gene>
<proteinExistence type="inferred from homology"/>
<evidence type="ECO:0000256" key="1">
    <source>
        <dbReference type="ARBA" id="ARBA00004141"/>
    </source>
</evidence>
<dbReference type="Pfam" id="PF02254">
    <property type="entry name" value="TrkA_N"/>
    <property type="match status" value="1"/>
</dbReference>
<dbReference type="PANTHER" id="PTHR42751:SF3">
    <property type="entry name" value="SODIUM_GLUTAMATE SYMPORTER"/>
    <property type="match status" value="1"/>
</dbReference>
<comment type="similarity">
    <text evidence="2">Belongs to the monovalent cation:proton antiporter 2 (CPA2) transporter (TC 2.A.37) family.</text>
</comment>
<feature type="transmembrane region" description="Helical" evidence="7">
    <location>
        <begin position="116"/>
        <end position="136"/>
    </location>
</feature>
<feature type="transmembrane region" description="Helical" evidence="7">
    <location>
        <begin position="357"/>
        <end position="378"/>
    </location>
</feature>
<feature type="transmembrane region" description="Helical" evidence="7">
    <location>
        <begin position="6"/>
        <end position="24"/>
    </location>
</feature>
<feature type="transmembrane region" description="Helical" evidence="7">
    <location>
        <begin position="243"/>
        <end position="259"/>
    </location>
</feature>
<dbReference type="InterPro" id="IPR006153">
    <property type="entry name" value="Cation/H_exchanger_TM"/>
</dbReference>
<feature type="transmembrane region" description="Helical" evidence="7">
    <location>
        <begin position="87"/>
        <end position="110"/>
    </location>
</feature>
<evidence type="ECO:0000313" key="9">
    <source>
        <dbReference type="EMBL" id="APV45344.1"/>
    </source>
</evidence>
<dbReference type="EMBL" id="CP018258">
    <property type="protein sequence ID" value="APV45344.1"/>
    <property type="molecule type" value="Genomic_DNA"/>
</dbReference>
<feature type="transmembrane region" description="Helical" evidence="7">
    <location>
        <begin position="271"/>
        <end position="289"/>
    </location>
</feature>
<dbReference type="AlphaFoldDB" id="A0A1P8FA64"/>
<feature type="domain" description="RCK N-terminal" evidence="8">
    <location>
        <begin position="411"/>
        <end position="533"/>
    </location>
</feature>
<dbReference type="Gene3D" id="1.20.1530.20">
    <property type="match status" value="1"/>
</dbReference>
<keyword evidence="4 7" id="KW-0812">Transmembrane</keyword>
<comment type="subcellular location">
    <subcellularLocation>
        <location evidence="1">Membrane</location>
        <topology evidence="1">Multi-pass membrane protein</topology>
    </subcellularLocation>
</comment>
<organism evidence="9 10">
    <name type="scientific">Dehalogenimonas formicexedens</name>
    <dbReference type="NCBI Taxonomy" id="1839801"/>
    <lineage>
        <taxon>Bacteria</taxon>
        <taxon>Bacillati</taxon>
        <taxon>Chloroflexota</taxon>
        <taxon>Dehalococcoidia</taxon>
        <taxon>Dehalococcoidales</taxon>
        <taxon>Dehalococcoidaceae</taxon>
        <taxon>Dehalogenimonas</taxon>
    </lineage>
</organism>
<feature type="transmembrane region" description="Helical" evidence="7">
    <location>
        <begin position="188"/>
        <end position="206"/>
    </location>
</feature>
<keyword evidence="6 7" id="KW-0472">Membrane</keyword>
<dbReference type="GO" id="GO:0016020">
    <property type="term" value="C:membrane"/>
    <property type="evidence" value="ECO:0007669"/>
    <property type="project" value="UniProtKB-SubCell"/>
</dbReference>
<evidence type="ECO:0000313" key="10">
    <source>
        <dbReference type="Proteomes" id="UP000185934"/>
    </source>
</evidence>
<feature type="transmembrane region" description="Helical" evidence="7">
    <location>
        <begin position="295"/>
        <end position="318"/>
    </location>
</feature>
<protein>
    <submittedName>
        <fullName evidence="9">Monovalent cation:H+ antiporter-2, CPA2 family</fullName>
    </submittedName>
</protein>
<dbReference type="PROSITE" id="PS51201">
    <property type="entry name" value="RCK_N"/>
    <property type="match status" value="1"/>
</dbReference>
<dbReference type="Pfam" id="PF00999">
    <property type="entry name" value="Na_H_Exchanger"/>
    <property type="match status" value="1"/>
</dbReference>
<dbReference type="KEGG" id="dfo:Dform_02031"/>
<feature type="transmembrane region" description="Helical" evidence="7">
    <location>
        <begin position="325"/>
        <end position="351"/>
    </location>
</feature>
<evidence type="ECO:0000256" key="3">
    <source>
        <dbReference type="ARBA" id="ARBA00022448"/>
    </source>
</evidence>
<dbReference type="RefSeq" id="WP_076004848.1">
    <property type="nucleotide sequence ID" value="NZ_CP018258.1"/>
</dbReference>
<dbReference type="Gene3D" id="3.40.50.720">
    <property type="entry name" value="NAD(P)-binding Rossmann-like Domain"/>
    <property type="match status" value="1"/>
</dbReference>
<dbReference type="PANTHER" id="PTHR42751">
    <property type="entry name" value="SODIUM/HYDROGEN EXCHANGER FAMILY/TRKA DOMAIN PROTEIN"/>
    <property type="match status" value="1"/>
</dbReference>
<evidence type="ECO:0000256" key="5">
    <source>
        <dbReference type="ARBA" id="ARBA00022989"/>
    </source>
</evidence>
<dbReference type="GO" id="GO:0015297">
    <property type="term" value="F:antiporter activity"/>
    <property type="evidence" value="ECO:0007669"/>
    <property type="project" value="InterPro"/>
</dbReference>
<dbReference type="Proteomes" id="UP000185934">
    <property type="component" value="Chromosome"/>
</dbReference>
<evidence type="ECO:0000256" key="2">
    <source>
        <dbReference type="ARBA" id="ARBA00005551"/>
    </source>
</evidence>
<sequence length="565" mass="60139">MENLGLGFELIIVLVAAVAGGILAHRLKLPVLLGYLVAGILVSPHGLGLVQDTDAIKNLASLGVILLLFTLGLEFSLDELRRIGRVAVLGGIAQILLTAAAGVILGKVLGWATPEAIFFGFLISLSSTLIVLKLLLERGELDTVHGRVMTGILLMQDLSLVPLMIILPTLGKSGSEIAPALLDAGAKAVGFVVVMAGLGLFLLPKVLDKVAQARSRELFLITVVSLSLAAAITAQFFGVSAAVGAFIAGLLIGRSIFARQALADIVPFRDAFGALFFVSLGTLADLSFITNNPGLVIGVVAFIIVVKFIICGGVPLVFGYNIRTAIFTGFGLTQIGEFSFVLAGVGVTAGILSNSTYALTLGAAITTMILTPFALSLANFSYRQLERFPVGQRLISSRAASDRKHVVQPLSGHAVICGGGRSSESLIKVLARRNISHLIIDLDPQVITKFRKMGIPCIYGDASNPEILDRASLEKAKLLICTFPSFLDVELTVKNARKVNPKLDIVARVERDRDANALLNIGVNELVKPEFESSLEITRHCLHRYGLTATEIQYLLNSLRQGTMS</sequence>
<keyword evidence="5 7" id="KW-1133">Transmembrane helix</keyword>
<dbReference type="GO" id="GO:0006813">
    <property type="term" value="P:potassium ion transport"/>
    <property type="evidence" value="ECO:0007669"/>
    <property type="project" value="InterPro"/>
</dbReference>
<evidence type="ECO:0000259" key="8">
    <source>
        <dbReference type="PROSITE" id="PS51201"/>
    </source>
</evidence>
<dbReference type="InterPro" id="IPR038770">
    <property type="entry name" value="Na+/solute_symporter_sf"/>
</dbReference>
<feature type="transmembrane region" description="Helical" evidence="7">
    <location>
        <begin position="218"/>
        <end position="237"/>
    </location>
</feature>
<accession>A0A1P8FA64</accession>
<dbReference type="GO" id="GO:1902600">
    <property type="term" value="P:proton transmembrane transport"/>
    <property type="evidence" value="ECO:0007669"/>
    <property type="project" value="InterPro"/>
</dbReference>
<dbReference type="InterPro" id="IPR036291">
    <property type="entry name" value="NAD(P)-bd_dom_sf"/>
</dbReference>
<keyword evidence="3" id="KW-0813">Transport</keyword>
<feature type="transmembrane region" description="Helical" evidence="7">
    <location>
        <begin position="31"/>
        <end position="50"/>
    </location>
</feature>
<reference evidence="10" key="1">
    <citation type="submission" date="2016-11" db="EMBL/GenBank/DDBJ databases">
        <title>Dehalogenimonas formicexedens sp. nov., a chlorinated alkane respiring bacterium isolated from contaminated groundwater.</title>
        <authorList>
            <person name="Key T.A."/>
            <person name="Bowman K.S."/>
            <person name="Lee I."/>
            <person name="Chun J."/>
            <person name="Albuquerque L."/>
            <person name="da Costa M.S."/>
            <person name="Rainey F.A."/>
            <person name="Moe W.M."/>
        </authorList>
    </citation>
    <scope>NUCLEOTIDE SEQUENCE [LARGE SCALE GENOMIC DNA]</scope>
    <source>
        <strain evidence="10">NSZ-14</strain>
    </source>
</reference>
<dbReference type="OrthoDB" id="9793589at2"/>
<evidence type="ECO:0000256" key="7">
    <source>
        <dbReference type="SAM" id="Phobius"/>
    </source>
</evidence>
<evidence type="ECO:0000256" key="4">
    <source>
        <dbReference type="ARBA" id="ARBA00022692"/>
    </source>
</evidence>
<keyword evidence="10" id="KW-1185">Reference proteome</keyword>
<feature type="transmembrane region" description="Helical" evidence="7">
    <location>
        <begin position="148"/>
        <end position="168"/>
    </location>
</feature>